<protein>
    <submittedName>
        <fullName evidence="1">Uncharacterized protein</fullName>
    </submittedName>
</protein>
<reference evidence="1" key="1">
    <citation type="journal article" date="2015" name="Nature">
        <title>Complex archaea that bridge the gap between prokaryotes and eukaryotes.</title>
        <authorList>
            <person name="Spang A."/>
            <person name="Saw J.H."/>
            <person name="Jorgensen S.L."/>
            <person name="Zaremba-Niedzwiedzka K."/>
            <person name="Martijn J."/>
            <person name="Lind A.E."/>
            <person name="van Eijk R."/>
            <person name="Schleper C."/>
            <person name="Guy L."/>
            <person name="Ettema T.J."/>
        </authorList>
    </citation>
    <scope>NUCLEOTIDE SEQUENCE</scope>
</reference>
<proteinExistence type="predicted"/>
<evidence type="ECO:0000313" key="1">
    <source>
        <dbReference type="EMBL" id="KKN31290.1"/>
    </source>
</evidence>
<dbReference type="AlphaFoldDB" id="A0A0F9PHJ7"/>
<gene>
    <name evidence="1" type="ORF">LCGC14_0825550</name>
</gene>
<sequence>MKQIVIVLFLALVIAPGCVSISDVKKWRKEDKFLLKSFGALCVADGLQTHSDWDSSRKELNPLVKNDTSMLAFGASSFYLTTLLADKYPKQRTGILFWANLVETFMVFRNHNRGVRIKFHK</sequence>
<accession>A0A0F9PHJ7</accession>
<comment type="caution">
    <text evidence="1">The sequence shown here is derived from an EMBL/GenBank/DDBJ whole genome shotgun (WGS) entry which is preliminary data.</text>
</comment>
<dbReference type="EMBL" id="LAZR01002342">
    <property type="protein sequence ID" value="KKN31290.1"/>
    <property type="molecule type" value="Genomic_DNA"/>
</dbReference>
<organism evidence="1">
    <name type="scientific">marine sediment metagenome</name>
    <dbReference type="NCBI Taxonomy" id="412755"/>
    <lineage>
        <taxon>unclassified sequences</taxon>
        <taxon>metagenomes</taxon>
        <taxon>ecological metagenomes</taxon>
    </lineage>
</organism>
<name>A0A0F9PHJ7_9ZZZZ</name>